<accession>A0A4U6WYL2</accession>
<dbReference type="EMBL" id="PJEX01001310">
    <property type="protein sequence ID" value="TKW48258.1"/>
    <property type="molecule type" value="Genomic_DNA"/>
</dbReference>
<proteinExistence type="predicted"/>
<organism evidence="1 2">
    <name type="scientific">Colletotrichum tanaceti</name>
    <dbReference type="NCBI Taxonomy" id="1306861"/>
    <lineage>
        <taxon>Eukaryota</taxon>
        <taxon>Fungi</taxon>
        <taxon>Dikarya</taxon>
        <taxon>Ascomycota</taxon>
        <taxon>Pezizomycotina</taxon>
        <taxon>Sordariomycetes</taxon>
        <taxon>Hypocreomycetidae</taxon>
        <taxon>Glomerellales</taxon>
        <taxon>Glomerellaceae</taxon>
        <taxon>Colletotrichum</taxon>
        <taxon>Colletotrichum destructivum species complex</taxon>
    </lineage>
</organism>
<name>A0A4U6WYL2_9PEZI</name>
<evidence type="ECO:0000313" key="1">
    <source>
        <dbReference type="EMBL" id="TKW48258.1"/>
    </source>
</evidence>
<sequence>MLVVAGKGRRNVVCLVCHGDGDPDVGGTLLLAGCRLDEVGLLGALLDVEVEAELVAAVANDTDLIAAAGGHVAPSPPGRLEEL</sequence>
<protein>
    <submittedName>
        <fullName evidence="1">Uncharacterized protein</fullName>
    </submittedName>
</protein>
<dbReference type="AlphaFoldDB" id="A0A4U6WYL2"/>
<evidence type="ECO:0000313" key="2">
    <source>
        <dbReference type="Proteomes" id="UP000310108"/>
    </source>
</evidence>
<comment type="caution">
    <text evidence="1">The sequence shown here is derived from an EMBL/GenBank/DDBJ whole genome shotgun (WGS) entry which is preliminary data.</text>
</comment>
<keyword evidence="2" id="KW-1185">Reference proteome</keyword>
<dbReference type="Proteomes" id="UP000310108">
    <property type="component" value="Unassembled WGS sequence"/>
</dbReference>
<gene>
    <name evidence="1" type="ORF">CTA1_12964</name>
</gene>
<reference evidence="1 2" key="1">
    <citation type="journal article" date="2019" name="PLoS ONE">
        <title>Comparative genome analysis indicates high evolutionary potential of pathogenicity genes in Colletotrichum tanaceti.</title>
        <authorList>
            <person name="Lelwala R.V."/>
            <person name="Korhonen P.K."/>
            <person name="Young N.D."/>
            <person name="Scott J.B."/>
            <person name="Ades P.A."/>
            <person name="Gasser R.B."/>
            <person name="Taylor P.W.J."/>
        </authorList>
    </citation>
    <scope>NUCLEOTIDE SEQUENCE [LARGE SCALE GENOMIC DNA]</scope>
    <source>
        <strain evidence="1">BRIP57314</strain>
    </source>
</reference>